<dbReference type="InterPro" id="IPR016181">
    <property type="entry name" value="Acyl_CoA_acyltransferase"/>
</dbReference>
<organism evidence="2 3">
    <name type="scientific">Pseudokineococcus basanitobsidens</name>
    <dbReference type="NCBI Taxonomy" id="1926649"/>
    <lineage>
        <taxon>Bacteria</taxon>
        <taxon>Bacillati</taxon>
        <taxon>Actinomycetota</taxon>
        <taxon>Actinomycetes</taxon>
        <taxon>Kineosporiales</taxon>
        <taxon>Kineosporiaceae</taxon>
        <taxon>Pseudokineococcus</taxon>
    </lineage>
</organism>
<dbReference type="SUPFAM" id="SSF55729">
    <property type="entry name" value="Acyl-CoA N-acyltransferases (Nat)"/>
    <property type="match status" value="1"/>
</dbReference>
<dbReference type="PROSITE" id="PS51186">
    <property type="entry name" value="GNAT"/>
    <property type="match status" value="1"/>
</dbReference>
<keyword evidence="3" id="KW-1185">Reference proteome</keyword>
<dbReference type="RefSeq" id="WP_339573347.1">
    <property type="nucleotide sequence ID" value="NZ_JBBIAA010000001.1"/>
</dbReference>
<sequence>MRAPADPDGRTDLRTERLLLRRWRAQDRELFAALTADPLVMEHFPAPLERDASDALVDRADAHLAEHGWGLWAVEVAAGEDAGRLAGFTGLAVPRFEAAFTPCVEVGWRLARWAWGRGYATEAGRAALRVAFEDVGLDEVVSFTATTNERSRAVMGRLGMSRDPAEDFDHPALPDGHRLRRHVLHRLREESWRDRQG</sequence>
<comment type="caution">
    <text evidence="2">The sequence shown here is derived from an EMBL/GenBank/DDBJ whole genome shotgun (WGS) entry which is preliminary data.</text>
</comment>
<reference evidence="2 3" key="1">
    <citation type="journal article" date="2017" name="Int. J. Syst. Evol. Microbiol.">
        <title>Pseudokineococcus basanitobsidens sp. nov., isolated from volcanic rock.</title>
        <authorList>
            <person name="Lee D.W."/>
            <person name="Park M.Y."/>
            <person name="Kim J.J."/>
            <person name="Kim B.S."/>
        </authorList>
    </citation>
    <scope>NUCLEOTIDE SEQUENCE [LARGE SCALE GENOMIC DNA]</scope>
    <source>
        <strain evidence="2 3">DSM 103726</strain>
    </source>
</reference>
<evidence type="ECO:0000313" key="2">
    <source>
        <dbReference type="EMBL" id="MEJ5943957.1"/>
    </source>
</evidence>
<evidence type="ECO:0000313" key="3">
    <source>
        <dbReference type="Proteomes" id="UP001387100"/>
    </source>
</evidence>
<name>A0ABU8RFV7_9ACTN</name>
<dbReference type="PANTHER" id="PTHR43792:SF1">
    <property type="entry name" value="N-ACETYLTRANSFERASE DOMAIN-CONTAINING PROTEIN"/>
    <property type="match status" value="1"/>
</dbReference>
<dbReference type="Proteomes" id="UP001387100">
    <property type="component" value="Unassembled WGS sequence"/>
</dbReference>
<dbReference type="EMBL" id="JBBIAA010000001">
    <property type="protein sequence ID" value="MEJ5943957.1"/>
    <property type="molecule type" value="Genomic_DNA"/>
</dbReference>
<proteinExistence type="predicted"/>
<dbReference type="InterPro" id="IPR000182">
    <property type="entry name" value="GNAT_dom"/>
</dbReference>
<dbReference type="Pfam" id="PF13302">
    <property type="entry name" value="Acetyltransf_3"/>
    <property type="match status" value="1"/>
</dbReference>
<gene>
    <name evidence="2" type="ORF">WDZ17_01430</name>
</gene>
<evidence type="ECO:0000259" key="1">
    <source>
        <dbReference type="PROSITE" id="PS51186"/>
    </source>
</evidence>
<dbReference type="InterPro" id="IPR051531">
    <property type="entry name" value="N-acetyltransferase"/>
</dbReference>
<accession>A0ABU8RFV7</accession>
<protein>
    <submittedName>
        <fullName evidence="2">GNAT family N-acetyltransferase</fullName>
    </submittedName>
</protein>
<dbReference type="Gene3D" id="3.40.630.30">
    <property type="match status" value="1"/>
</dbReference>
<dbReference type="PANTHER" id="PTHR43792">
    <property type="entry name" value="GNAT FAMILY, PUTATIVE (AFU_ORTHOLOGUE AFUA_3G00765)-RELATED-RELATED"/>
    <property type="match status" value="1"/>
</dbReference>
<feature type="domain" description="N-acetyltransferase" evidence="1">
    <location>
        <begin position="18"/>
        <end position="180"/>
    </location>
</feature>